<accession>A0A2N0ZF14</accession>
<protein>
    <recommendedName>
        <fullName evidence="1">GAF domain-containing protein</fullName>
    </recommendedName>
</protein>
<dbReference type="Gene3D" id="1.10.10.2840">
    <property type="entry name" value="PucR C-terminal helix-turn-helix domain"/>
    <property type="match status" value="1"/>
</dbReference>
<keyword evidence="3" id="KW-1185">Reference proteome</keyword>
<dbReference type="InterPro" id="IPR042070">
    <property type="entry name" value="PucR_C-HTH_sf"/>
</dbReference>
<reference evidence="2 3" key="1">
    <citation type="journal article" date="2010" name="Int. J. Syst. Evol. Microbiol.">
        <title>Bacillus horneckiae sp. nov., isolated from a spacecraft-assembly clean room.</title>
        <authorList>
            <person name="Vaishampayan P."/>
            <person name="Probst A."/>
            <person name="Krishnamurthi S."/>
            <person name="Ghosh S."/>
            <person name="Osman S."/>
            <person name="McDowall A."/>
            <person name="Ruckmani A."/>
            <person name="Mayilraj S."/>
            <person name="Venkateswaran K."/>
        </authorList>
    </citation>
    <scope>NUCLEOTIDE SEQUENCE [LARGE SCALE GENOMIC DNA]</scope>
    <source>
        <strain evidence="3">1PO1SC</strain>
    </source>
</reference>
<dbReference type="Pfam" id="PF13185">
    <property type="entry name" value="GAF_2"/>
    <property type="match status" value="1"/>
</dbReference>
<dbReference type="PANTHER" id="PTHR33744:SF7">
    <property type="entry name" value="PUCR FAMILY TRANSCRIPTIONAL REGULATOR"/>
    <property type="match status" value="1"/>
</dbReference>
<proteinExistence type="predicted"/>
<dbReference type="AlphaFoldDB" id="A0A2N0ZF14"/>
<dbReference type="SUPFAM" id="SSF55781">
    <property type="entry name" value="GAF domain-like"/>
    <property type="match status" value="1"/>
</dbReference>
<comment type="caution">
    <text evidence="2">The sequence shown here is derived from an EMBL/GenBank/DDBJ whole genome shotgun (WGS) entry which is preliminary data.</text>
</comment>
<dbReference type="EMBL" id="PISD01000033">
    <property type="protein sequence ID" value="PKG28073.1"/>
    <property type="molecule type" value="Genomic_DNA"/>
</dbReference>
<dbReference type="RefSeq" id="WP_066194798.1">
    <property type="nucleotide sequence ID" value="NZ_JAMAUX010000001.1"/>
</dbReference>
<dbReference type="Pfam" id="PF13556">
    <property type="entry name" value="HTH_30"/>
    <property type="match status" value="1"/>
</dbReference>
<evidence type="ECO:0000313" key="2">
    <source>
        <dbReference type="EMBL" id="PKG28073.1"/>
    </source>
</evidence>
<dbReference type="PANTHER" id="PTHR33744">
    <property type="entry name" value="CARBOHYDRATE DIACID REGULATOR"/>
    <property type="match status" value="1"/>
</dbReference>
<dbReference type="SMART" id="SM00065">
    <property type="entry name" value="GAF"/>
    <property type="match status" value="1"/>
</dbReference>
<dbReference type="InterPro" id="IPR025736">
    <property type="entry name" value="PucR_C-HTH_dom"/>
</dbReference>
<dbReference type="InterPro" id="IPR051448">
    <property type="entry name" value="CdaR-like_regulators"/>
</dbReference>
<evidence type="ECO:0000313" key="3">
    <source>
        <dbReference type="Proteomes" id="UP000233343"/>
    </source>
</evidence>
<name>A0A2N0ZF14_9BACI</name>
<feature type="domain" description="GAF" evidence="1">
    <location>
        <begin position="26"/>
        <end position="186"/>
    </location>
</feature>
<dbReference type="Gene3D" id="3.30.450.40">
    <property type="match status" value="1"/>
</dbReference>
<dbReference type="InterPro" id="IPR029016">
    <property type="entry name" value="GAF-like_dom_sf"/>
</dbReference>
<organism evidence="2 3">
    <name type="scientific">Cytobacillus horneckiae</name>
    <dbReference type="NCBI Taxonomy" id="549687"/>
    <lineage>
        <taxon>Bacteria</taxon>
        <taxon>Bacillati</taxon>
        <taxon>Bacillota</taxon>
        <taxon>Bacilli</taxon>
        <taxon>Bacillales</taxon>
        <taxon>Bacillaceae</taxon>
        <taxon>Cytobacillus</taxon>
    </lineage>
</organism>
<sequence length="579" mass="66475">MNNNINIERRLNTFIQVSKNITSNESLKQLIQEIIEEVIESIDKADAGFLLLWNEEKRYLEIEAAVNFKEEMYLKNKLLEGEGISGSVLEDGQSRLINTVEKIQEAMSNMRNKTLRYYLDSTVHAFLPVSCMSVPLTHQNQKIGVLTIDNFKNGGFFTAEDLRFLEAIGNQIAISIVNARAFQEKEQRANQLEAILHLHNELNETVLKGKGMKALVARLSASLQGRIYYFDSLYRLEASHLHFKAEIPSLSSWLNSYTKELKSQQLHSIVYDGRFIGQALSVMSSFGTMGYLVITGITAPLDTVGELGFKHAASIIAIEQIKLQEQIKNKQAEKEMLLNEIIRGNFTPEVHSYLKKYGMIAAKNYIFLAIKCDGDINQLVSIEESVVRIFGKKYDIMTFPQNDMVYLLLGTRARIGEKIDEITMYTERLQTIHHEATVFFGRPVLSLRNISISYQDVKMMMDMYVQDGEKRGRIYNFRSLGYKRYLINISDEEAIHFVENILGPIIDQTSRSAKNDLMLTLKIYLDADKNAAKTAEMMHLHPNTVYYRLQQLQEKLDCNFDHLEDLINLKTAMYLYDKL</sequence>
<evidence type="ECO:0000259" key="1">
    <source>
        <dbReference type="SMART" id="SM00065"/>
    </source>
</evidence>
<gene>
    <name evidence="2" type="ORF">CWS20_15865</name>
</gene>
<dbReference type="Proteomes" id="UP000233343">
    <property type="component" value="Unassembled WGS sequence"/>
</dbReference>
<dbReference type="InterPro" id="IPR003018">
    <property type="entry name" value="GAF"/>
</dbReference>